<comment type="caution">
    <text evidence="1">The sequence shown here is derived from an EMBL/GenBank/DDBJ whole genome shotgun (WGS) entry which is preliminary data.</text>
</comment>
<proteinExistence type="predicted"/>
<name>A0A562IE47_MICOL</name>
<sequence length="60" mass="6443">MVIAGGPSGQQPRAFETLPAGSTSYLVYGLNGSDDYCFTVAVVWSVDTVGQTDQICTRRR</sequence>
<dbReference type="AlphaFoldDB" id="A0A562IE47"/>
<reference evidence="1 2" key="1">
    <citation type="submission" date="2019-07" db="EMBL/GenBank/DDBJ databases">
        <title>R&amp;d 2014.</title>
        <authorList>
            <person name="Klenk H.-P."/>
        </authorList>
    </citation>
    <scope>NUCLEOTIDE SEQUENCE [LARGE SCALE GENOMIC DNA]</scope>
    <source>
        <strain evidence="1 2">DSM 43868</strain>
    </source>
</reference>
<dbReference type="EMBL" id="VLKE01000001">
    <property type="protein sequence ID" value="TWH69162.1"/>
    <property type="molecule type" value="Genomic_DNA"/>
</dbReference>
<accession>A0A562IE47</accession>
<dbReference type="Proteomes" id="UP000319825">
    <property type="component" value="Unassembled WGS sequence"/>
</dbReference>
<organism evidence="1 2">
    <name type="scientific">Micromonospora olivasterospora</name>
    <dbReference type="NCBI Taxonomy" id="1880"/>
    <lineage>
        <taxon>Bacteria</taxon>
        <taxon>Bacillati</taxon>
        <taxon>Actinomycetota</taxon>
        <taxon>Actinomycetes</taxon>
        <taxon>Micromonosporales</taxon>
        <taxon>Micromonosporaceae</taxon>
        <taxon>Micromonospora</taxon>
    </lineage>
</organism>
<dbReference type="RefSeq" id="WP_246140783.1">
    <property type="nucleotide sequence ID" value="NZ_VLKE01000001.1"/>
</dbReference>
<keyword evidence="2" id="KW-1185">Reference proteome</keyword>
<evidence type="ECO:0000313" key="1">
    <source>
        <dbReference type="EMBL" id="TWH69162.1"/>
    </source>
</evidence>
<evidence type="ECO:0000313" key="2">
    <source>
        <dbReference type="Proteomes" id="UP000319825"/>
    </source>
</evidence>
<protein>
    <submittedName>
        <fullName evidence="1">Uncharacterized protein</fullName>
    </submittedName>
</protein>
<gene>
    <name evidence="1" type="ORF">JD77_04169</name>
</gene>